<dbReference type="RefSeq" id="WP_307167366.1">
    <property type="nucleotide sequence ID" value="NZ_JAUSWV010000002.1"/>
</dbReference>
<protein>
    <submittedName>
        <fullName evidence="2">Uncharacterized protein YjbJ (UPF0337 family)</fullName>
    </submittedName>
</protein>
<proteinExistence type="predicted"/>
<feature type="compositionally biased region" description="Pro residues" evidence="1">
    <location>
        <begin position="204"/>
        <end position="215"/>
    </location>
</feature>
<feature type="compositionally biased region" description="Low complexity" evidence="1">
    <location>
        <begin position="13"/>
        <end position="49"/>
    </location>
</feature>
<organism evidence="2 3">
    <name type="scientific">Streptomyces rishiriensis</name>
    <dbReference type="NCBI Taxonomy" id="68264"/>
    <lineage>
        <taxon>Bacteria</taxon>
        <taxon>Bacillati</taxon>
        <taxon>Actinomycetota</taxon>
        <taxon>Actinomycetes</taxon>
        <taxon>Kitasatosporales</taxon>
        <taxon>Streptomycetaceae</taxon>
        <taxon>Streptomyces</taxon>
    </lineage>
</organism>
<feature type="region of interest" description="Disordered" evidence="1">
    <location>
        <begin position="162"/>
        <end position="229"/>
    </location>
</feature>
<sequence length="229" mass="22861">MSEAVQDTTRLQQAGETARAEASATADQAQQAAGQVAGTAVGQAKAVAGEARQQAGKVADDLRRRARDEAEGQTRRAAGVLRQWADDLAGLAENAPSDSPARSLAAQASGGGHRTADYLEKQGVDGVLSDVQSFARRRPAAFLGGALLAGFAVGRMVKVAAKADTSSGTDQQGAPGSDQASLSEPGSAALPPTPSVGAAQEPVPAMPPSPPPPLGMPTGDAPGRPGPGV</sequence>
<dbReference type="EMBL" id="JAUSWV010000002">
    <property type="protein sequence ID" value="MDQ0585700.1"/>
    <property type="molecule type" value="Genomic_DNA"/>
</dbReference>
<comment type="caution">
    <text evidence="2">The sequence shown here is derived from an EMBL/GenBank/DDBJ whole genome shotgun (WGS) entry which is preliminary data.</text>
</comment>
<evidence type="ECO:0000313" key="3">
    <source>
        <dbReference type="Proteomes" id="UP001230654"/>
    </source>
</evidence>
<feature type="compositionally biased region" description="Basic and acidic residues" evidence="1">
    <location>
        <begin position="58"/>
        <end position="74"/>
    </location>
</feature>
<feature type="compositionally biased region" description="Polar residues" evidence="1">
    <location>
        <begin position="1"/>
        <end position="12"/>
    </location>
</feature>
<feature type="compositionally biased region" description="Polar residues" evidence="1">
    <location>
        <begin position="164"/>
        <end position="184"/>
    </location>
</feature>
<reference evidence="2 3" key="1">
    <citation type="submission" date="2023-07" db="EMBL/GenBank/DDBJ databases">
        <title>Comparative genomics of wheat-associated soil bacteria to identify genetic determinants of phenazine resistance.</title>
        <authorList>
            <person name="Mouncey N."/>
        </authorList>
    </citation>
    <scope>NUCLEOTIDE SEQUENCE [LARGE SCALE GENOMIC DNA]</scope>
    <source>
        <strain evidence="2 3">B2I6</strain>
    </source>
</reference>
<dbReference type="Proteomes" id="UP001230654">
    <property type="component" value="Unassembled WGS sequence"/>
</dbReference>
<evidence type="ECO:0000313" key="2">
    <source>
        <dbReference type="EMBL" id="MDQ0585700.1"/>
    </source>
</evidence>
<evidence type="ECO:0000256" key="1">
    <source>
        <dbReference type="SAM" id="MobiDB-lite"/>
    </source>
</evidence>
<gene>
    <name evidence="2" type="ORF">QF030_007878</name>
</gene>
<accession>A0ABU0P4P0</accession>
<keyword evidence="3" id="KW-1185">Reference proteome</keyword>
<feature type="region of interest" description="Disordered" evidence="1">
    <location>
        <begin position="1"/>
        <end position="78"/>
    </location>
</feature>
<name>A0ABU0P4P0_STRRH</name>